<dbReference type="InterPro" id="IPR002110">
    <property type="entry name" value="Ankyrin_rpt"/>
</dbReference>
<sequence length="1502" mass="162662">MRYPAIALAGRLALAIAATPQYNPLPTATVCTSKPPLASTAWKKIDLLPIVRTAKTAALPLFLPFSTCHSNLTGQPPTSINPDVDSRRQLAMTPTAQSGASSPLIAGASSMRDDEFRDLSDDELAVGSNFFRFSATPDDLQSLPSLGSNQQKAFLDPQELIANVGFPDSPNGSLPDSSSDSTASIKRTGSCTPAKTPAADIAATDELDDSMDWGNRDIPDLNEDDPAYPFTREDEALDMSIFPGFGGDREDTFMNHAFDFPPAPSGNLDTTPSSLAAIPSPSMPAIKTNNSANVDLPIPTHDGHQKKNSYSAASIGQTREASRELSPMSNMVTSHDGSPAGAIFKIPSPRGLHTMWGTSLNSPPNMSDTLPSHSGFNAQVSQIQASLFPQGIPPFKNDNILFPENSNYGINFSNGLGEQSSVNDINKPTAYNFTGGYELKIFPTPLKSRVETQIPIKMALDPLPPGITKLHLPPHTISKPKLMAKPPAQKSPDTLELFVSLVCTSAMDQPDKRKAALERAASSPQGYLPDDNDPSNAQKGGEVRICPGCITRERKRAARKKVKKPEEDQMWSQDENRRVVVFNTSEIKDWQPINGILDNHGRPEQNRHPRAMQVDAPMRIACYCRHHGEKMGFNVIFTIKDWKDNVIAQAMSNPIMITDDHKTNPMTQQLGQPAMSEAVSSSSLQQPMDTDNLGMQTQPGSPFAFSPSAMQNNNGQAAPYAPSSGKNTPTMAAAGVSGRSLSRPPSPNQGGPAKKRKSSASGRVPNGLTMTRMDASPNVPAQNNMSQHVSAATSPFSPNPHTFSTPEAMFGTMNNTQIPFTNGPTTPNSNEQVPFFGNRRSESMDNLAMAQLYSAPTSSHPSRAPSPNGLRNGVNSASLSQLSGQFSQPIGRGLYAMPPASVNEQAAIPIVHKVIPGEGPKVGGIEVTVIGASFTQGHEVWFGPVKAITTTFWGPQALVCLLPPSAVAGPVPVTLGRQETLGFPIAKQPPMFKYIDDTEDILIRTALAVLGHKMSGRAVDVNELAHRILTDGGSSWGNGPSSGGSSSGNGPVYHQAAPNETHLESQLLRVLDLIDLDDSPHRTQLDLKGSSGHTMLHLACSQGYHRLVAALLARGASPYIRDRGGFTPLHFAALYNHPEIARRLLLAGADPTIRTLSSLTAVDVAQSRAVVRTIRSTQKHNRSRSGGSLQSTTSSAASLRSLWEPLTRAHTHEEPISLDPSEESPEYTTDDFEDEDSDDNDLLQMRRPSGIGLDKGVVLEEVAAAVVDDANNSVATQTTALAAALKNQVQEQLQQFQQQLSQQLQNFTHLPQIPQMPTFAGMQALPDYQAYLQQAPFIRRVQQLMPNMTGNRPDNHGDNEAKVDGRWWDLSSYMNGASAAPPAYEDIYPEADKDMKIQSAARAALEAEADLKYSKLYDQQQQQQQHSSVTVAKKSVTKTEIPEILEIGRKHAITKEQQENFLRAREQKLKKISNDRNLFFIWDVPLLHAVFEIGQLMKFALA</sequence>
<feature type="region of interest" description="Disordered" evidence="4">
    <location>
        <begin position="513"/>
        <end position="543"/>
    </location>
</feature>
<feature type="repeat" description="ANK" evidence="3">
    <location>
        <begin position="1124"/>
        <end position="1156"/>
    </location>
</feature>
<dbReference type="InterPro" id="IPR002909">
    <property type="entry name" value="IPT_dom"/>
</dbReference>
<dbReference type="GO" id="GO:0004842">
    <property type="term" value="F:ubiquitin-protein transferase activity"/>
    <property type="evidence" value="ECO:0007669"/>
    <property type="project" value="TreeGrafter"/>
</dbReference>
<feature type="compositionally biased region" description="Gly residues" evidence="4">
    <location>
        <begin position="1034"/>
        <end position="1047"/>
    </location>
</feature>
<evidence type="ECO:0000313" key="9">
    <source>
        <dbReference type="Proteomes" id="UP000517252"/>
    </source>
</evidence>
<dbReference type="InterPro" id="IPR014756">
    <property type="entry name" value="Ig_E-set"/>
</dbReference>
<feature type="region of interest" description="Disordered" evidence="4">
    <location>
        <begin position="1032"/>
        <end position="1056"/>
    </location>
</feature>
<feature type="domain" description="IPT/TIG" evidence="6">
    <location>
        <begin position="909"/>
        <end position="979"/>
    </location>
</feature>
<dbReference type="Pfam" id="PF01833">
    <property type="entry name" value="TIG"/>
    <property type="match status" value="1"/>
</dbReference>
<evidence type="ECO:0000256" key="1">
    <source>
        <dbReference type="ARBA" id="ARBA00022737"/>
    </source>
</evidence>
<feature type="compositionally biased region" description="Low complexity" evidence="4">
    <location>
        <begin position="167"/>
        <end position="184"/>
    </location>
</feature>
<organism evidence="8 9">
    <name type="scientific">Trichoderma asperellum</name>
    <name type="common">Filamentous fungus</name>
    <dbReference type="NCBI Taxonomy" id="101201"/>
    <lineage>
        <taxon>Eukaryota</taxon>
        <taxon>Fungi</taxon>
        <taxon>Dikarya</taxon>
        <taxon>Ascomycota</taxon>
        <taxon>Pezizomycotina</taxon>
        <taxon>Sordariomycetes</taxon>
        <taxon>Hypocreomycetidae</taxon>
        <taxon>Hypocreales</taxon>
        <taxon>Hypocreaceae</taxon>
        <taxon>Trichoderma</taxon>
    </lineage>
</organism>
<feature type="repeat" description="ANK" evidence="3">
    <location>
        <begin position="1091"/>
        <end position="1123"/>
    </location>
</feature>
<dbReference type="InterPro" id="IPR036770">
    <property type="entry name" value="Ankyrin_rpt-contain_sf"/>
</dbReference>
<feature type="domain" description="SPT23/MGA2-like DNA-binding" evidence="7">
    <location>
        <begin position="437"/>
        <end position="662"/>
    </location>
</feature>
<dbReference type="PANTHER" id="PTHR24171:SF8">
    <property type="entry name" value="BRCA1-ASSOCIATED RING DOMAIN PROTEIN 1"/>
    <property type="match status" value="1"/>
</dbReference>
<feature type="region of interest" description="Disordered" evidence="4">
    <location>
        <begin position="163"/>
        <end position="203"/>
    </location>
</feature>
<dbReference type="EMBL" id="BLZH01000010">
    <property type="protein sequence ID" value="GFP58362.1"/>
    <property type="molecule type" value="Genomic_DNA"/>
</dbReference>
<dbReference type="SUPFAM" id="SSF48403">
    <property type="entry name" value="Ankyrin repeat"/>
    <property type="match status" value="1"/>
</dbReference>
<feature type="chain" id="PRO_5028346238" evidence="5">
    <location>
        <begin position="18"/>
        <end position="1502"/>
    </location>
</feature>
<evidence type="ECO:0000313" key="8">
    <source>
        <dbReference type="EMBL" id="GFP58362.1"/>
    </source>
</evidence>
<feature type="region of interest" description="Disordered" evidence="4">
    <location>
        <begin position="1174"/>
        <end position="1195"/>
    </location>
</feature>
<keyword evidence="5" id="KW-0732">Signal</keyword>
<dbReference type="InterPro" id="IPR013783">
    <property type="entry name" value="Ig-like_fold"/>
</dbReference>
<keyword evidence="2 3" id="KW-0040">ANK repeat</keyword>
<accession>A0A6V8R251</accession>
<dbReference type="InterPro" id="IPR057962">
    <property type="entry name" value="SPT23_MGA2_DBD"/>
</dbReference>
<dbReference type="Gene3D" id="2.60.40.10">
    <property type="entry name" value="Immunoglobulins"/>
    <property type="match status" value="1"/>
</dbReference>
<proteinExistence type="predicted"/>
<dbReference type="OrthoDB" id="71307at2759"/>
<feature type="region of interest" description="Disordered" evidence="4">
    <location>
        <begin position="1209"/>
        <end position="1243"/>
    </location>
</feature>
<gene>
    <name evidence="8" type="ORF">TASIC1_0010017300</name>
</gene>
<dbReference type="Pfam" id="PF25603">
    <property type="entry name" value="SPT23_MGA2_DBD"/>
    <property type="match status" value="1"/>
</dbReference>
<feature type="compositionally biased region" description="Polar residues" evidence="4">
    <location>
        <begin position="678"/>
        <end position="700"/>
    </location>
</feature>
<evidence type="ECO:0000256" key="5">
    <source>
        <dbReference type="SAM" id="SignalP"/>
    </source>
</evidence>
<dbReference type="SUPFAM" id="SSF81296">
    <property type="entry name" value="E set domains"/>
    <property type="match status" value="1"/>
</dbReference>
<dbReference type="GO" id="GO:0085020">
    <property type="term" value="P:protein K6-linked ubiquitination"/>
    <property type="evidence" value="ECO:0007669"/>
    <property type="project" value="TreeGrafter"/>
</dbReference>
<reference evidence="8 9" key="1">
    <citation type="submission" date="2020-07" db="EMBL/GenBank/DDBJ databases">
        <title>Trichoderma asperellum IC-1 whole genome shotgun sequence.</title>
        <authorList>
            <person name="Kanamasa S."/>
            <person name="Takahashi H."/>
        </authorList>
    </citation>
    <scope>NUCLEOTIDE SEQUENCE [LARGE SCALE GENOMIC DNA]</scope>
    <source>
        <strain evidence="8 9">IC-1</strain>
    </source>
</reference>
<feature type="compositionally biased region" description="Low complexity" evidence="4">
    <location>
        <begin position="1184"/>
        <end position="1195"/>
    </location>
</feature>
<feature type="signal peptide" evidence="5">
    <location>
        <begin position="1"/>
        <end position="17"/>
    </location>
</feature>
<evidence type="ECO:0000256" key="3">
    <source>
        <dbReference type="PROSITE-ProRule" id="PRU00023"/>
    </source>
</evidence>
<dbReference type="PROSITE" id="PS50297">
    <property type="entry name" value="ANK_REP_REGION"/>
    <property type="match status" value="2"/>
</dbReference>
<protein>
    <submittedName>
        <fullName evidence="8">Protein MGA2</fullName>
    </submittedName>
</protein>
<name>A0A6V8R251_TRIAP</name>
<evidence type="ECO:0000256" key="2">
    <source>
        <dbReference type="ARBA" id="ARBA00023043"/>
    </source>
</evidence>
<evidence type="ECO:0000256" key="4">
    <source>
        <dbReference type="SAM" id="MobiDB-lite"/>
    </source>
</evidence>
<comment type="caution">
    <text evidence="8">The sequence shown here is derived from an EMBL/GenBank/DDBJ whole genome shotgun (WGS) entry which is preliminary data.</text>
</comment>
<feature type="region of interest" description="Disordered" evidence="4">
    <location>
        <begin position="855"/>
        <end position="876"/>
    </location>
</feature>
<dbReference type="Pfam" id="PF12796">
    <property type="entry name" value="Ank_2"/>
    <property type="match status" value="1"/>
</dbReference>
<dbReference type="CDD" id="cd00102">
    <property type="entry name" value="IPT"/>
    <property type="match status" value="1"/>
</dbReference>
<evidence type="ECO:0000259" key="7">
    <source>
        <dbReference type="Pfam" id="PF25603"/>
    </source>
</evidence>
<dbReference type="Proteomes" id="UP000517252">
    <property type="component" value="Unassembled WGS sequence"/>
</dbReference>
<dbReference type="PROSITE" id="PS50088">
    <property type="entry name" value="ANK_REPEAT"/>
    <property type="match status" value="2"/>
</dbReference>
<keyword evidence="1" id="KW-0677">Repeat</keyword>
<dbReference type="Gene3D" id="1.25.40.20">
    <property type="entry name" value="Ankyrin repeat-containing domain"/>
    <property type="match status" value="1"/>
</dbReference>
<dbReference type="SMART" id="SM00248">
    <property type="entry name" value="ANK"/>
    <property type="match status" value="2"/>
</dbReference>
<evidence type="ECO:0000259" key="6">
    <source>
        <dbReference type="Pfam" id="PF01833"/>
    </source>
</evidence>
<feature type="region of interest" description="Disordered" evidence="4">
    <location>
        <begin position="667"/>
        <end position="774"/>
    </location>
</feature>
<dbReference type="PANTHER" id="PTHR24171">
    <property type="entry name" value="ANKYRIN REPEAT DOMAIN-CONTAINING PROTEIN 39-RELATED"/>
    <property type="match status" value="1"/>
</dbReference>
<feature type="compositionally biased region" description="Acidic residues" evidence="4">
    <location>
        <begin position="1220"/>
        <end position="1241"/>
    </location>
</feature>